<evidence type="ECO:0000313" key="6">
    <source>
        <dbReference type="EMBL" id="REJ05473.1"/>
    </source>
</evidence>
<dbReference type="InterPro" id="IPR049730">
    <property type="entry name" value="SNF2/RAD54-like_C"/>
</dbReference>
<dbReference type="Gene3D" id="3.40.50.10810">
    <property type="entry name" value="Tandem AAA-ATPase domain"/>
    <property type="match status" value="1"/>
</dbReference>
<dbReference type="PROSITE" id="PS51194">
    <property type="entry name" value="HELICASE_CTER"/>
    <property type="match status" value="1"/>
</dbReference>
<comment type="caution">
    <text evidence="6">The sequence shown here is derived from an EMBL/GenBank/DDBJ whole genome shotgun (WGS) entry which is preliminary data.</text>
</comment>
<keyword evidence="6" id="KW-0547">Nucleotide-binding</keyword>
<organism evidence="6 7">
    <name type="scientific">Microbacterium bovistercoris</name>
    <dbReference type="NCBI Taxonomy" id="2293570"/>
    <lineage>
        <taxon>Bacteria</taxon>
        <taxon>Bacillati</taxon>
        <taxon>Actinomycetota</taxon>
        <taxon>Actinomycetes</taxon>
        <taxon>Micrococcales</taxon>
        <taxon>Microbacteriaceae</taxon>
        <taxon>Microbacterium</taxon>
    </lineage>
</organism>
<dbReference type="Pfam" id="PF00176">
    <property type="entry name" value="SNF2-rel_dom"/>
    <property type="match status" value="1"/>
</dbReference>
<keyword evidence="6" id="KW-0067">ATP-binding</keyword>
<evidence type="ECO:0000259" key="3">
    <source>
        <dbReference type="PROSITE" id="PS50966"/>
    </source>
</evidence>
<dbReference type="EMBL" id="QUAB01000041">
    <property type="protein sequence ID" value="REJ05473.1"/>
    <property type="molecule type" value="Genomic_DNA"/>
</dbReference>
<keyword evidence="2" id="KW-0862">Zinc</keyword>
<dbReference type="GO" id="GO:0016787">
    <property type="term" value="F:hydrolase activity"/>
    <property type="evidence" value="ECO:0007669"/>
    <property type="project" value="UniProtKB-KW"/>
</dbReference>
<keyword evidence="2" id="KW-0863">Zinc-finger</keyword>
<dbReference type="GO" id="GO:0004386">
    <property type="term" value="F:helicase activity"/>
    <property type="evidence" value="ECO:0007669"/>
    <property type="project" value="UniProtKB-KW"/>
</dbReference>
<sequence length="1079" mass="119006">MPFPHIDDVTLNRHVGTVTLQRARDYLRTGMVLATRWDEGSSVLTATVRGSSIGDYACVIRIDATADVPRIMSSRCTCPMASACKHVAAAVLKADRESVIRSAAVAPERPKTEPWRRLIPESRAAARTPLALGFELRVHERSANPWSTKRTAPAEPRALAKGEVDVRLAMRPYTASPRTGAWIKGEVGWESFRRASPAYPVTQHRWFGDLLALARDSLLSGTAGEWILVDHVESDVFFDHLARADAAGVPLIAVHKHTDVRLAVTGTARMQVERADDGLLLRAAAQVDGEEAEHVRPIGRSGFYTWRVVDRRVEVVLAAGSLDEPTRTLLAEGGTIAVPSADEEEFFAEAYPALSRSATLTAGAGVVLPEVVRPTPVLSVMFRGGHTADHRLSWRYGGHGGFPVTPTGDAIRDADAEGEELRTVQGVWSAASDLRFAATGVVRDLDTARLLNEVVPALEEAGVEVVVTGDRPVYRELAGEPEITVSTVESTDPDWFDLGFIVKIDGKSIPFEPLFTALALRRKNLLLVDGSYFSLAHPALDRLRDLIDEAATLNEWETGPRISRYQTALWDDFEDLADQSAPAVSWRATVEALRAESGVPAVPAPVGLRADLRPYQQAGFEWLAFLREHRLGGILADDMGLGKTLQLLALVQHAHEAGEERPFLVVAPTSVLTAWRDEAARFTPGLRVRVVETSKASDIRDAAGSADLVVASYAVVRLAEHTFRDRDWAGLILDEAQFVKNPASQQHQAIAAIPAEVTYAVTGTPLENSLMDLWALFHLTAPGLFPSKRQFREDYVQPIEKGKVPENAEGADFRAGRIARLRRRIRPLMLRRTKELVASELPLKQEQILHVEPSPAHRAVYDTVLQRERQKILGLLKDLDRNRFIVFRSLTMLRMLALAPGLVDPDDAGLGSRKLDALVERAEELRAEGHRALVFSQFTSYLDLAEDRLKAAGIGYSRLDGATRKRGDVVDGFRDGDQTVFLISLKAGGFGLTLTEADYVFLLDPWWNPAAEAQAIDRTHRIGQREQVFVYRMISTGTIEEKVLALQQRKARLFTAVMDDDELFAKSLTADDIRALFEE</sequence>
<dbReference type="PANTHER" id="PTHR10799">
    <property type="entry name" value="SNF2/RAD54 HELICASE FAMILY"/>
    <property type="match status" value="1"/>
</dbReference>
<dbReference type="PROSITE" id="PS51192">
    <property type="entry name" value="HELICASE_ATP_BIND_1"/>
    <property type="match status" value="1"/>
</dbReference>
<evidence type="ECO:0000259" key="5">
    <source>
        <dbReference type="PROSITE" id="PS51194"/>
    </source>
</evidence>
<evidence type="ECO:0000259" key="4">
    <source>
        <dbReference type="PROSITE" id="PS51192"/>
    </source>
</evidence>
<dbReference type="AlphaFoldDB" id="A0A371NT48"/>
<gene>
    <name evidence="6" type="ORF">DY023_09495</name>
</gene>
<reference evidence="6 7" key="1">
    <citation type="submission" date="2018-08" db="EMBL/GenBank/DDBJ databases">
        <title>Isolation, diversity and antifungal activity of Actinobacteria from cow dung.</title>
        <authorList>
            <person name="Ling L."/>
        </authorList>
    </citation>
    <scope>NUCLEOTIDE SEQUENCE [LARGE SCALE GENOMIC DNA]</scope>
    <source>
        <strain evidence="6 7">NEAU-LLE</strain>
    </source>
</reference>
<keyword evidence="7" id="KW-1185">Reference proteome</keyword>
<dbReference type="InterPro" id="IPR038718">
    <property type="entry name" value="SNF2-like_sf"/>
</dbReference>
<dbReference type="InterPro" id="IPR027417">
    <property type="entry name" value="P-loop_NTPase"/>
</dbReference>
<feature type="domain" description="SWIM-type" evidence="3">
    <location>
        <begin position="56"/>
        <end position="95"/>
    </location>
</feature>
<dbReference type="Pfam" id="PF04434">
    <property type="entry name" value="SWIM"/>
    <property type="match status" value="1"/>
</dbReference>
<keyword evidence="2" id="KW-0479">Metal-binding</keyword>
<feature type="domain" description="Helicase C-terminal" evidence="5">
    <location>
        <begin position="914"/>
        <end position="1069"/>
    </location>
</feature>
<dbReference type="Gene3D" id="3.40.50.300">
    <property type="entry name" value="P-loop containing nucleotide triphosphate hydrolases"/>
    <property type="match status" value="1"/>
</dbReference>
<dbReference type="Proteomes" id="UP000262172">
    <property type="component" value="Unassembled WGS sequence"/>
</dbReference>
<accession>A0A371NT48</accession>
<dbReference type="OrthoDB" id="9760715at2"/>
<dbReference type="GO" id="GO:0008270">
    <property type="term" value="F:zinc ion binding"/>
    <property type="evidence" value="ECO:0007669"/>
    <property type="project" value="UniProtKB-KW"/>
</dbReference>
<dbReference type="Pfam" id="PF00271">
    <property type="entry name" value="Helicase_C"/>
    <property type="match status" value="1"/>
</dbReference>
<dbReference type="RefSeq" id="WP_116242096.1">
    <property type="nucleotide sequence ID" value="NZ_QUAB01000041.1"/>
</dbReference>
<evidence type="ECO:0000256" key="2">
    <source>
        <dbReference type="PROSITE-ProRule" id="PRU00325"/>
    </source>
</evidence>
<feature type="domain" description="Helicase ATP-binding" evidence="4">
    <location>
        <begin position="624"/>
        <end position="783"/>
    </location>
</feature>
<dbReference type="InterPro" id="IPR014001">
    <property type="entry name" value="Helicase_ATP-bd"/>
</dbReference>
<dbReference type="SUPFAM" id="SSF52540">
    <property type="entry name" value="P-loop containing nucleoside triphosphate hydrolases"/>
    <property type="match status" value="2"/>
</dbReference>
<dbReference type="CDD" id="cd18793">
    <property type="entry name" value="SF2_C_SNF"/>
    <property type="match status" value="1"/>
</dbReference>
<dbReference type="PROSITE" id="PS50966">
    <property type="entry name" value="ZF_SWIM"/>
    <property type="match status" value="1"/>
</dbReference>
<keyword evidence="1" id="KW-0378">Hydrolase</keyword>
<proteinExistence type="predicted"/>
<dbReference type="GO" id="GO:0005524">
    <property type="term" value="F:ATP binding"/>
    <property type="evidence" value="ECO:0007669"/>
    <property type="project" value="InterPro"/>
</dbReference>
<dbReference type="SMART" id="SM00487">
    <property type="entry name" value="DEXDc"/>
    <property type="match status" value="1"/>
</dbReference>
<protein>
    <submittedName>
        <fullName evidence="6">DNA/RNA helicase</fullName>
    </submittedName>
</protein>
<dbReference type="SMART" id="SM00490">
    <property type="entry name" value="HELICc"/>
    <property type="match status" value="1"/>
</dbReference>
<evidence type="ECO:0000313" key="7">
    <source>
        <dbReference type="Proteomes" id="UP000262172"/>
    </source>
</evidence>
<dbReference type="InterPro" id="IPR001650">
    <property type="entry name" value="Helicase_C-like"/>
</dbReference>
<name>A0A371NT48_9MICO</name>
<evidence type="ECO:0000256" key="1">
    <source>
        <dbReference type="ARBA" id="ARBA00022801"/>
    </source>
</evidence>
<dbReference type="InterPro" id="IPR000330">
    <property type="entry name" value="SNF2_N"/>
</dbReference>
<keyword evidence="6" id="KW-0347">Helicase</keyword>
<dbReference type="InterPro" id="IPR007527">
    <property type="entry name" value="Znf_SWIM"/>
</dbReference>